<protein>
    <submittedName>
        <fullName evidence="2">Uncharacterized protein</fullName>
    </submittedName>
</protein>
<dbReference type="EMBL" id="CP003364">
    <property type="protein sequence ID" value="AGA27859.1"/>
    <property type="molecule type" value="Genomic_DNA"/>
</dbReference>
<evidence type="ECO:0000256" key="1">
    <source>
        <dbReference type="SAM" id="MobiDB-lite"/>
    </source>
</evidence>
<reference evidence="2 3" key="1">
    <citation type="submission" date="2012-02" db="EMBL/GenBank/DDBJ databases">
        <title>Complete sequence of chromosome of Singulisphaera acidiphila DSM 18658.</title>
        <authorList>
            <consortium name="US DOE Joint Genome Institute (JGI-PGF)"/>
            <person name="Lucas S."/>
            <person name="Copeland A."/>
            <person name="Lapidus A."/>
            <person name="Glavina del Rio T."/>
            <person name="Dalin E."/>
            <person name="Tice H."/>
            <person name="Bruce D."/>
            <person name="Goodwin L."/>
            <person name="Pitluck S."/>
            <person name="Peters L."/>
            <person name="Ovchinnikova G."/>
            <person name="Chertkov O."/>
            <person name="Kyrpides N."/>
            <person name="Mavromatis K."/>
            <person name="Ivanova N."/>
            <person name="Brettin T."/>
            <person name="Detter J.C."/>
            <person name="Han C."/>
            <person name="Larimer F."/>
            <person name="Land M."/>
            <person name="Hauser L."/>
            <person name="Markowitz V."/>
            <person name="Cheng J.-F."/>
            <person name="Hugenholtz P."/>
            <person name="Woyke T."/>
            <person name="Wu D."/>
            <person name="Tindall B."/>
            <person name="Pomrenke H."/>
            <person name="Brambilla E."/>
            <person name="Klenk H.-P."/>
            <person name="Eisen J.A."/>
        </authorList>
    </citation>
    <scope>NUCLEOTIDE SEQUENCE [LARGE SCALE GENOMIC DNA]</scope>
    <source>
        <strain evidence="3">ATCC BAA-1392 / DSM 18658 / VKM B-2454 / MOB10</strain>
    </source>
</reference>
<dbReference type="AlphaFoldDB" id="L0DES4"/>
<organism evidence="2 3">
    <name type="scientific">Singulisphaera acidiphila (strain ATCC BAA-1392 / DSM 18658 / VKM B-2454 / MOB10)</name>
    <dbReference type="NCBI Taxonomy" id="886293"/>
    <lineage>
        <taxon>Bacteria</taxon>
        <taxon>Pseudomonadati</taxon>
        <taxon>Planctomycetota</taxon>
        <taxon>Planctomycetia</taxon>
        <taxon>Isosphaerales</taxon>
        <taxon>Isosphaeraceae</taxon>
        <taxon>Singulisphaera</taxon>
    </lineage>
</organism>
<accession>L0DES4</accession>
<evidence type="ECO:0000313" key="2">
    <source>
        <dbReference type="EMBL" id="AGA27859.1"/>
    </source>
</evidence>
<evidence type="ECO:0000313" key="3">
    <source>
        <dbReference type="Proteomes" id="UP000010798"/>
    </source>
</evidence>
<dbReference type="Proteomes" id="UP000010798">
    <property type="component" value="Chromosome"/>
</dbReference>
<keyword evidence="3" id="KW-1185">Reference proteome</keyword>
<name>L0DES4_SINAD</name>
<dbReference type="STRING" id="886293.Sinac_3609"/>
<feature type="region of interest" description="Disordered" evidence="1">
    <location>
        <begin position="49"/>
        <end position="70"/>
    </location>
</feature>
<gene>
    <name evidence="2" type="ordered locus">Sinac_3609</name>
</gene>
<dbReference type="KEGG" id="saci:Sinac_3609"/>
<dbReference type="HOGENOM" id="CLU_2755701_0_0_0"/>
<proteinExistence type="predicted"/>
<sequence>MYAWVPEASVSSLALRCQSKAKDRELTLPARLKGNSEATAANLIIGSADDPPQVRLSGHQSRCKASVGPG</sequence>